<feature type="domain" description="C2H2-type" evidence="6">
    <location>
        <begin position="113"/>
        <end position="141"/>
    </location>
</feature>
<proteinExistence type="predicted"/>
<evidence type="ECO:0000256" key="3">
    <source>
        <dbReference type="ARBA" id="ARBA00022771"/>
    </source>
</evidence>
<evidence type="ECO:0000313" key="7">
    <source>
        <dbReference type="RefSeq" id="XP_028138058.1"/>
    </source>
</evidence>
<dbReference type="PANTHER" id="PTHR24379:SF121">
    <property type="entry name" value="C2H2-TYPE DOMAIN-CONTAINING PROTEIN"/>
    <property type="match status" value="1"/>
</dbReference>
<evidence type="ECO:0000256" key="5">
    <source>
        <dbReference type="PROSITE-ProRule" id="PRU00042"/>
    </source>
</evidence>
<gene>
    <name evidence="7" type="primary">LOC114332458</name>
</gene>
<keyword evidence="3 5" id="KW-0863">Zinc-finger</keyword>
<feature type="domain" description="C2H2-type" evidence="6">
    <location>
        <begin position="87"/>
        <end position="110"/>
    </location>
</feature>
<dbReference type="KEGG" id="dvv:114332458"/>
<dbReference type="AlphaFoldDB" id="A0A6P7FYZ8"/>
<dbReference type="InParanoid" id="A0A6P7FYZ8"/>
<evidence type="ECO:0000256" key="1">
    <source>
        <dbReference type="ARBA" id="ARBA00022723"/>
    </source>
</evidence>
<dbReference type="PROSITE" id="PS50157">
    <property type="entry name" value="ZINC_FINGER_C2H2_2"/>
    <property type="match status" value="5"/>
</dbReference>
<dbReference type="PROSITE" id="PS00028">
    <property type="entry name" value="ZINC_FINGER_C2H2_1"/>
    <property type="match status" value="7"/>
</dbReference>
<feature type="domain" description="C2H2-type" evidence="6">
    <location>
        <begin position="265"/>
        <end position="292"/>
    </location>
</feature>
<dbReference type="GO" id="GO:0008270">
    <property type="term" value="F:zinc ion binding"/>
    <property type="evidence" value="ECO:0007669"/>
    <property type="project" value="UniProtKB-KW"/>
</dbReference>
<dbReference type="Gene3D" id="3.30.160.60">
    <property type="entry name" value="Classic Zinc Finger"/>
    <property type="match status" value="3"/>
</dbReference>
<dbReference type="RefSeq" id="XP_028138058.1">
    <property type="nucleotide sequence ID" value="XM_028282257.1"/>
</dbReference>
<dbReference type="SMART" id="SM00355">
    <property type="entry name" value="ZnF_C2H2"/>
    <property type="match status" value="10"/>
</dbReference>
<protein>
    <submittedName>
        <fullName evidence="7">Zinc finger and BTB domain-containing protein 40-like</fullName>
    </submittedName>
</protein>
<reference evidence="7" key="1">
    <citation type="submission" date="2025-08" db="UniProtKB">
        <authorList>
            <consortium name="RefSeq"/>
        </authorList>
    </citation>
    <scope>IDENTIFICATION</scope>
    <source>
        <tissue evidence="7">Whole insect</tissue>
    </source>
</reference>
<keyword evidence="4" id="KW-0862">Zinc</keyword>
<dbReference type="Pfam" id="PF13912">
    <property type="entry name" value="zf-C2H2_6"/>
    <property type="match status" value="1"/>
</dbReference>
<dbReference type="Pfam" id="PF00096">
    <property type="entry name" value="zf-C2H2"/>
    <property type="match status" value="2"/>
</dbReference>
<sequence length="292" mass="34636">MYSVPVSNNFCAKCDIKLDKRFVDVQQHVSTQHNFECKYCNKSFITVEGIESHDNKVHFVRVKCEHCTTSYRSEEQLQLHIKAKHCLECSFCDKSFISIDDLKFHDKYVHLTVECQHCGIFFRSDKELDKHLKAKHHIECSFCDKSFTSIKHANAHVRYVHSVQCEHCDSYFRSDKELDQHINLKHCFYCPGCEKSFKSIEVRNFHYKNVHLTIECPYCDILFGKEQNLLEHIEDQHKFACGRCKQPLKSLEEKNFHQGCIYVTFDCHNCTSYFPTHKELEKHSKEHNLKRQ</sequence>
<dbReference type="PANTHER" id="PTHR24379">
    <property type="entry name" value="KRAB AND ZINC FINGER DOMAIN-CONTAINING"/>
    <property type="match status" value="1"/>
</dbReference>
<evidence type="ECO:0000256" key="4">
    <source>
        <dbReference type="ARBA" id="ARBA00022833"/>
    </source>
</evidence>
<evidence type="ECO:0000259" key="6">
    <source>
        <dbReference type="PROSITE" id="PS50157"/>
    </source>
</evidence>
<evidence type="ECO:0000256" key="2">
    <source>
        <dbReference type="ARBA" id="ARBA00022737"/>
    </source>
</evidence>
<feature type="domain" description="C2H2-type" evidence="6">
    <location>
        <begin position="35"/>
        <end position="58"/>
    </location>
</feature>
<feature type="domain" description="C2H2-type" evidence="6">
    <location>
        <begin position="138"/>
        <end position="166"/>
    </location>
</feature>
<keyword evidence="2" id="KW-0677">Repeat</keyword>
<name>A0A6P7FYZ8_DIAVI</name>
<keyword evidence="1" id="KW-0479">Metal-binding</keyword>
<organism evidence="7">
    <name type="scientific">Diabrotica virgifera virgifera</name>
    <name type="common">western corn rootworm</name>
    <dbReference type="NCBI Taxonomy" id="50390"/>
    <lineage>
        <taxon>Eukaryota</taxon>
        <taxon>Metazoa</taxon>
        <taxon>Ecdysozoa</taxon>
        <taxon>Arthropoda</taxon>
        <taxon>Hexapoda</taxon>
        <taxon>Insecta</taxon>
        <taxon>Pterygota</taxon>
        <taxon>Neoptera</taxon>
        <taxon>Endopterygota</taxon>
        <taxon>Coleoptera</taxon>
        <taxon>Polyphaga</taxon>
        <taxon>Cucujiformia</taxon>
        <taxon>Chrysomeloidea</taxon>
        <taxon>Chrysomelidae</taxon>
        <taxon>Galerucinae</taxon>
        <taxon>Diabroticina</taxon>
        <taxon>Diabroticites</taxon>
        <taxon>Diabrotica</taxon>
    </lineage>
</organism>
<dbReference type="InterPro" id="IPR013087">
    <property type="entry name" value="Znf_C2H2_type"/>
</dbReference>
<accession>A0A6P7FYZ8</accession>
<dbReference type="OrthoDB" id="8922241at2759"/>